<dbReference type="GO" id="GO:0003677">
    <property type="term" value="F:DNA binding"/>
    <property type="evidence" value="ECO:0007669"/>
    <property type="project" value="UniProtKB-KW"/>
</dbReference>
<dbReference type="Pfam" id="PF04542">
    <property type="entry name" value="Sigma70_r2"/>
    <property type="match status" value="1"/>
</dbReference>
<dbReference type="Pfam" id="PF08281">
    <property type="entry name" value="Sigma70_r4_2"/>
    <property type="match status" value="1"/>
</dbReference>
<proteinExistence type="inferred from homology"/>
<dbReference type="InterPro" id="IPR039425">
    <property type="entry name" value="RNA_pol_sigma-70-like"/>
</dbReference>
<dbReference type="NCBIfam" id="TIGR02937">
    <property type="entry name" value="sigma70-ECF"/>
    <property type="match status" value="1"/>
</dbReference>
<dbReference type="InterPro" id="IPR007627">
    <property type="entry name" value="RNA_pol_sigma70_r2"/>
</dbReference>
<evidence type="ECO:0000256" key="2">
    <source>
        <dbReference type="ARBA" id="ARBA00023015"/>
    </source>
</evidence>
<keyword evidence="4" id="KW-0238">DNA-binding</keyword>
<gene>
    <name evidence="8" type="ORF">HELGO_WM29330</name>
</gene>
<dbReference type="Gene3D" id="1.10.1740.10">
    <property type="match status" value="1"/>
</dbReference>
<protein>
    <submittedName>
        <fullName evidence="8">Uncharacterized protein</fullName>
    </submittedName>
</protein>
<evidence type="ECO:0000259" key="6">
    <source>
        <dbReference type="Pfam" id="PF04542"/>
    </source>
</evidence>
<dbReference type="InterPro" id="IPR014284">
    <property type="entry name" value="RNA_pol_sigma-70_dom"/>
</dbReference>
<dbReference type="CDD" id="cd06171">
    <property type="entry name" value="Sigma70_r4"/>
    <property type="match status" value="1"/>
</dbReference>
<comment type="similarity">
    <text evidence="1">Belongs to the sigma-70 factor family. ECF subfamily.</text>
</comment>
<dbReference type="SUPFAM" id="SSF88946">
    <property type="entry name" value="Sigma2 domain of RNA polymerase sigma factors"/>
    <property type="match status" value="1"/>
</dbReference>
<sequence length="168" mass="19540">MDFKEIYHLYKDLVYNLCLSYLPNTEDAEDATQEVFVKIHKQIASYQGKAALKTWIYRIAINYCLDVLKAQKRVKRFAFISSIFYPNSNQIKHDLVEFKHPGTQLEQKEALALLFGHINNLPKQQKTVLILAKIEQLPLKEVAEIMNKTPKSVESLLGRAKQNLKKKY</sequence>
<accession>A0A6S6S4Z4</accession>
<feature type="domain" description="RNA polymerase sigma factor 70 region 4 type 2" evidence="7">
    <location>
        <begin position="118"/>
        <end position="164"/>
    </location>
</feature>
<dbReference type="InterPro" id="IPR013325">
    <property type="entry name" value="RNA_pol_sigma_r2"/>
</dbReference>
<organism evidence="8">
    <name type="scientific">uncultured Aureispira sp</name>
    <dbReference type="NCBI Taxonomy" id="1331704"/>
    <lineage>
        <taxon>Bacteria</taxon>
        <taxon>Pseudomonadati</taxon>
        <taxon>Bacteroidota</taxon>
        <taxon>Saprospiria</taxon>
        <taxon>Saprospirales</taxon>
        <taxon>Saprospiraceae</taxon>
        <taxon>Aureispira</taxon>
        <taxon>environmental samples</taxon>
    </lineage>
</organism>
<dbReference type="InterPro" id="IPR036388">
    <property type="entry name" value="WH-like_DNA-bd_sf"/>
</dbReference>
<dbReference type="GO" id="GO:0006352">
    <property type="term" value="P:DNA-templated transcription initiation"/>
    <property type="evidence" value="ECO:0007669"/>
    <property type="project" value="InterPro"/>
</dbReference>
<evidence type="ECO:0000256" key="4">
    <source>
        <dbReference type="ARBA" id="ARBA00023125"/>
    </source>
</evidence>
<evidence type="ECO:0000256" key="3">
    <source>
        <dbReference type="ARBA" id="ARBA00023082"/>
    </source>
</evidence>
<feature type="domain" description="RNA polymerase sigma-70 region 2" evidence="6">
    <location>
        <begin position="7"/>
        <end position="73"/>
    </location>
</feature>
<keyword evidence="5" id="KW-0804">Transcription</keyword>
<evidence type="ECO:0000256" key="5">
    <source>
        <dbReference type="ARBA" id="ARBA00023163"/>
    </source>
</evidence>
<evidence type="ECO:0000256" key="1">
    <source>
        <dbReference type="ARBA" id="ARBA00010641"/>
    </source>
</evidence>
<name>A0A6S6S4Z4_9BACT</name>
<keyword evidence="2" id="KW-0805">Transcription regulation</keyword>
<dbReference type="PANTHER" id="PTHR43133">
    <property type="entry name" value="RNA POLYMERASE ECF-TYPE SIGMA FACTO"/>
    <property type="match status" value="1"/>
</dbReference>
<dbReference type="EMBL" id="CACVAQ010000030">
    <property type="protein sequence ID" value="CAA6799374.1"/>
    <property type="molecule type" value="Genomic_DNA"/>
</dbReference>
<evidence type="ECO:0000259" key="7">
    <source>
        <dbReference type="Pfam" id="PF08281"/>
    </source>
</evidence>
<dbReference type="SUPFAM" id="SSF88659">
    <property type="entry name" value="Sigma3 and sigma4 domains of RNA polymerase sigma factors"/>
    <property type="match status" value="1"/>
</dbReference>
<reference evidence="8" key="1">
    <citation type="submission" date="2020-01" db="EMBL/GenBank/DDBJ databases">
        <authorList>
            <person name="Meier V. D."/>
            <person name="Meier V D."/>
        </authorList>
    </citation>
    <scope>NUCLEOTIDE SEQUENCE</scope>
    <source>
        <strain evidence="8">HLG_WM_MAG_10</strain>
    </source>
</reference>
<dbReference type="AlphaFoldDB" id="A0A6S6S4Z4"/>
<evidence type="ECO:0000313" key="8">
    <source>
        <dbReference type="EMBL" id="CAA6799374.1"/>
    </source>
</evidence>
<dbReference type="InterPro" id="IPR013249">
    <property type="entry name" value="RNA_pol_sigma70_r4_t2"/>
</dbReference>
<dbReference type="Gene3D" id="1.10.10.10">
    <property type="entry name" value="Winged helix-like DNA-binding domain superfamily/Winged helix DNA-binding domain"/>
    <property type="match status" value="1"/>
</dbReference>
<dbReference type="GO" id="GO:0016987">
    <property type="term" value="F:sigma factor activity"/>
    <property type="evidence" value="ECO:0007669"/>
    <property type="project" value="UniProtKB-KW"/>
</dbReference>
<dbReference type="PANTHER" id="PTHR43133:SF8">
    <property type="entry name" value="RNA POLYMERASE SIGMA FACTOR HI_1459-RELATED"/>
    <property type="match status" value="1"/>
</dbReference>
<dbReference type="InterPro" id="IPR013324">
    <property type="entry name" value="RNA_pol_sigma_r3/r4-like"/>
</dbReference>
<keyword evidence="3" id="KW-0731">Sigma factor</keyword>